<evidence type="ECO:0000256" key="1">
    <source>
        <dbReference type="ARBA" id="ARBA00023015"/>
    </source>
</evidence>
<dbReference type="Gene3D" id="1.10.357.10">
    <property type="entry name" value="Tetracycline Repressor, domain 2"/>
    <property type="match status" value="1"/>
</dbReference>
<organism evidence="6 7">
    <name type="scientific">Sporolactobacillus shoreae</name>
    <dbReference type="NCBI Taxonomy" id="1465501"/>
    <lineage>
        <taxon>Bacteria</taxon>
        <taxon>Bacillati</taxon>
        <taxon>Bacillota</taxon>
        <taxon>Bacilli</taxon>
        <taxon>Bacillales</taxon>
        <taxon>Sporolactobacillaceae</taxon>
        <taxon>Sporolactobacillus</taxon>
    </lineage>
</organism>
<dbReference type="EMBL" id="SRJD01000012">
    <property type="protein sequence ID" value="TGA97613.1"/>
    <property type="molecule type" value="Genomic_DNA"/>
</dbReference>
<dbReference type="OrthoDB" id="277085at2"/>
<dbReference type="RefSeq" id="WP_135348823.1">
    <property type="nucleotide sequence ID" value="NZ_SRJD01000012.1"/>
</dbReference>
<evidence type="ECO:0000256" key="3">
    <source>
        <dbReference type="ARBA" id="ARBA00023163"/>
    </source>
</evidence>
<protein>
    <submittedName>
        <fullName evidence="6">TetR/AcrR family transcriptional regulator</fullName>
    </submittedName>
</protein>
<reference evidence="6 7" key="1">
    <citation type="journal article" date="2015" name="Int. J. Syst. Evol. Microbiol.">
        <title>Sporolactobacillus shoreae sp. nov. and Sporolactobacillus spathodeae sp. nov., two spore-forming lactic acid bacteria isolated from tree barks in Thailand.</title>
        <authorList>
            <person name="Thamacharoensuk T."/>
            <person name="Kitahara M."/>
            <person name="Ohkuma M."/>
            <person name="Thongchul N."/>
            <person name="Tanasupawat S."/>
        </authorList>
    </citation>
    <scope>NUCLEOTIDE SEQUENCE [LARGE SCALE GENOMIC DNA]</scope>
    <source>
        <strain evidence="6 7">BK92</strain>
    </source>
</reference>
<evidence type="ECO:0000256" key="4">
    <source>
        <dbReference type="PROSITE-ProRule" id="PRU00335"/>
    </source>
</evidence>
<dbReference type="InterPro" id="IPR001647">
    <property type="entry name" value="HTH_TetR"/>
</dbReference>
<name>A0A4Z0GKV8_9BACL</name>
<dbReference type="GO" id="GO:0003700">
    <property type="term" value="F:DNA-binding transcription factor activity"/>
    <property type="evidence" value="ECO:0007669"/>
    <property type="project" value="TreeGrafter"/>
</dbReference>
<keyword evidence="2 4" id="KW-0238">DNA-binding</keyword>
<dbReference type="PANTHER" id="PTHR30055:SF234">
    <property type="entry name" value="HTH-TYPE TRANSCRIPTIONAL REGULATOR BETI"/>
    <property type="match status" value="1"/>
</dbReference>
<dbReference type="AlphaFoldDB" id="A0A4Z0GKV8"/>
<proteinExistence type="predicted"/>
<keyword evidence="3" id="KW-0804">Transcription</keyword>
<dbReference type="Pfam" id="PF00440">
    <property type="entry name" value="TetR_N"/>
    <property type="match status" value="1"/>
</dbReference>
<dbReference type="PROSITE" id="PS50977">
    <property type="entry name" value="HTH_TETR_2"/>
    <property type="match status" value="1"/>
</dbReference>
<evidence type="ECO:0000259" key="5">
    <source>
        <dbReference type="PROSITE" id="PS50977"/>
    </source>
</evidence>
<dbReference type="InterPro" id="IPR009057">
    <property type="entry name" value="Homeodomain-like_sf"/>
</dbReference>
<feature type="DNA-binding region" description="H-T-H motif" evidence="4">
    <location>
        <begin position="29"/>
        <end position="48"/>
    </location>
</feature>
<comment type="caution">
    <text evidence="6">The sequence shown here is derived from an EMBL/GenBank/DDBJ whole genome shotgun (WGS) entry which is preliminary data.</text>
</comment>
<dbReference type="InterPro" id="IPR050109">
    <property type="entry name" value="HTH-type_TetR-like_transc_reg"/>
</dbReference>
<dbReference type="PRINTS" id="PR00455">
    <property type="entry name" value="HTHTETR"/>
</dbReference>
<evidence type="ECO:0000313" key="6">
    <source>
        <dbReference type="EMBL" id="TGA97613.1"/>
    </source>
</evidence>
<evidence type="ECO:0000256" key="2">
    <source>
        <dbReference type="ARBA" id="ARBA00023125"/>
    </source>
</evidence>
<keyword evidence="7" id="KW-1185">Reference proteome</keyword>
<dbReference type="SUPFAM" id="SSF46689">
    <property type="entry name" value="Homeodomain-like"/>
    <property type="match status" value="1"/>
</dbReference>
<dbReference type="GO" id="GO:0000976">
    <property type="term" value="F:transcription cis-regulatory region binding"/>
    <property type="evidence" value="ECO:0007669"/>
    <property type="project" value="TreeGrafter"/>
</dbReference>
<evidence type="ECO:0000313" key="7">
    <source>
        <dbReference type="Proteomes" id="UP000298347"/>
    </source>
</evidence>
<keyword evidence="1" id="KW-0805">Transcription regulation</keyword>
<sequence>MVERKDNTSERIINAFIELFRDYGYKGTTTRAIAGRAGVNEVTIFRHFGSKKGILEAVSQSISYSPFLEKVIDEQITWDLEHDLLIIADSYQKYSEKIGDLIWISIRESGMFSEFDEAVLGIPLQLKKILMGYFTNMHERGKLIDTDIELQAMNFLWLNFGYFLSLSRFGDGIISRPKKDFLTYSVQLFARGLTP</sequence>
<accession>A0A4Z0GKV8</accession>
<feature type="domain" description="HTH tetR-type" evidence="5">
    <location>
        <begin position="6"/>
        <end position="66"/>
    </location>
</feature>
<gene>
    <name evidence="6" type="ORF">E4665_10905</name>
</gene>
<dbReference type="Proteomes" id="UP000298347">
    <property type="component" value="Unassembled WGS sequence"/>
</dbReference>
<dbReference type="PANTHER" id="PTHR30055">
    <property type="entry name" value="HTH-TYPE TRANSCRIPTIONAL REGULATOR RUTR"/>
    <property type="match status" value="1"/>
</dbReference>